<keyword evidence="3" id="KW-1133">Transmembrane helix</keyword>
<keyword evidence="3" id="KW-0472">Membrane</keyword>
<dbReference type="SUPFAM" id="SSF140383">
    <property type="entry name" value="BSD domain-like"/>
    <property type="match status" value="1"/>
</dbReference>
<evidence type="ECO:0000256" key="1">
    <source>
        <dbReference type="SAM" id="Coils"/>
    </source>
</evidence>
<feature type="compositionally biased region" description="Polar residues" evidence="2">
    <location>
        <begin position="213"/>
        <end position="227"/>
    </location>
</feature>
<comment type="caution">
    <text evidence="5">The sequence shown here is derived from an EMBL/GenBank/DDBJ whole genome shotgun (WGS) entry which is preliminary data.</text>
</comment>
<evidence type="ECO:0000259" key="4">
    <source>
        <dbReference type="PROSITE" id="PS50858"/>
    </source>
</evidence>
<gene>
    <name evidence="5" type="ORF">KSP39_PZI010349</name>
</gene>
<proteinExistence type="predicted"/>
<evidence type="ECO:0000313" key="6">
    <source>
        <dbReference type="Proteomes" id="UP001418222"/>
    </source>
</evidence>
<accession>A0AAP0BIA4</accession>
<protein>
    <recommendedName>
        <fullName evidence="4">BSD domain-containing protein</fullName>
    </recommendedName>
</protein>
<feature type="coiled-coil region" evidence="1">
    <location>
        <begin position="1"/>
        <end position="31"/>
    </location>
</feature>
<organism evidence="5 6">
    <name type="scientific">Platanthera zijinensis</name>
    <dbReference type="NCBI Taxonomy" id="2320716"/>
    <lineage>
        <taxon>Eukaryota</taxon>
        <taxon>Viridiplantae</taxon>
        <taxon>Streptophyta</taxon>
        <taxon>Embryophyta</taxon>
        <taxon>Tracheophyta</taxon>
        <taxon>Spermatophyta</taxon>
        <taxon>Magnoliopsida</taxon>
        <taxon>Liliopsida</taxon>
        <taxon>Asparagales</taxon>
        <taxon>Orchidaceae</taxon>
        <taxon>Orchidoideae</taxon>
        <taxon>Orchideae</taxon>
        <taxon>Orchidinae</taxon>
        <taxon>Platanthera</taxon>
    </lineage>
</organism>
<evidence type="ECO:0000313" key="5">
    <source>
        <dbReference type="EMBL" id="KAK8940596.1"/>
    </source>
</evidence>
<keyword evidence="1" id="KW-0175">Coiled coil</keyword>
<feature type="domain" description="BSD" evidence="4">
    <location>
        <begin position="152"/>
        <end position="195"/>
    </location>
</feature>
<evidence type="ECO:0000256" key="3">
    <source>
        <dbReference type="SAM" id="Phobius"/>
    </source>
</evidence>
<dbReference type="InterPro" id="IPR005607">
    <property type="entry name" value="BSD_dom"/>
</dbReference>
<dbReference type="PROSITE" id="PS50858">
    <property type="entry name" value="BSD"/>
    <property type="match status" value="1"/>
</dbReference>
<feature type="region of interest" description="Disordered" evidence="2">
    <location>
        <begin position="211"/>
        <end position="245"/>
    </location>
</feature>
<dbReference type="AlphaFoldDB" id="A0AAP0BIA4"/>
<dbReference type="Proteomes" id="UP001418222">
    <property type="component" value="Unassembled WGS sequence"/>
</dbReference>
<keyword evidence="6" id="KW-1185">Reference proteome</keyword>
<keyword evidence="3" id="KW-0812">Transmembrane</keyword>
<feature type="transmembrane region" description="Helical" evidence="3">
    <location>
        <begin position="284"/>
        <end position="305"/>
    </location>
</feature>
<dbReference type="Gene3D" id="1.10.3970.10">
    <property type="entry name" value="BSD domain"/>
    <property type="match status" value="1"/>
</dbReference>
<dbReference type="SMART" id="SM00751">
    <property type="entry name" value="BSD"/>
    <property type="match status" value="1"/>
</dbReference>
<dbReference type="PANTHER" id="PTHR31923:SF1">
    <property type="entry name" value="BSD DOMAIN-CONTAINING PROTEIN"/>
    <property type="match status" value="1"/>
</dbReference>
<dbReference type="PANTHER" id="PTHR31923">
    <property type="entry name" value="BSD DOMAIN-CONTAINING PROTEIN"/>
    <property type="match status" value="1"/>
</dbReference>
<name>A0AAP0BIA4_9ASPA</name>
<dbReference type="InterPro" id="IPR035925">
    <property type="entry name" value="BSD_dom_sf"/>
</dbReference>
<sequence>MDLWQRAKVFAEEAAKRAEEAAKRSQELTKGAAKFSQEFVFETAKMSKELAAEATKAADQIKTQALRRADQIKTFASDIPIPVNTLSAAASGSFISREPSPDLVSFGITEELKEFVKGLTINTFRDFPMEDEPDMDESATSSNVRKDLNGWQTRHATLILSTAKEISKFRYELCPRYMKERKFWRIYFILVNSYVAPYEKQYAEKINLESEPAESNHTNDSSCTTLTLKGEQKESKLQGKPSTSSTAEQDLDVFLLGDLGSSDEGPGICYCRFYEQRYKRVLCFQMATMKVLMMILINLAVHLAWTARRKTMMRNQSNTA</sequence>
<dbReference type="Pfam" id="PF03909">
    <property type="entry name" value="BSD"/>
    <property type="match status" value="1"/>
</dbReference>
<dbReference type="EMBL" id="JBBWWQ010000008">
    <property type="protein sequence ID" value="KAK8940596.1"/>
    <property type="molecule type" value="Genomic_DNA"/>
</dbReference>
<evidence type="ECO:0000256" key="2">
    <source>
        <dbReference type="SAM" id="MobiDB-lite"/>
    </source>
</evidence>
<reference evidence="5 6" key="1">
    <citation type="journal article" date="2022" name="Nat. Plants">
        <title>Genomes of leafy and leafless Platanthera orchids illuminate the evolution of mycoheterotrophy.</title>
        <authorList>
            <person name="Li M.H."/>
            <person name="Liu K.W."/>
            <person name="Li Z."/>
            <person name="Lu H.C."/>
            <person name="Ye Q.L."/>
            <person name="Zhang D."/>
            <person name="Wang J.Y."/>
            <person name="Li Y.F."/>
            <person name="Zhong Z.M."/>
            <person name="Liu X."/>
            <person name="Yu X."/>
            <person name="Liu D.K."/>
            <person name="Tu X.D."/>
            <person name="Liu B."/>
            <person name="Hao Y."/>
            <person name="Liao X.Y."/>
            <person name="Jiang Y.T."/>
            <person name="Sun W.H."/>
            <person name="Chen J."/>
            <person name="Chen Y.Q."/>
            <person name="Ai Y."/>
            <person name="Zhai J.W."/>
            <person name="Wu S.S."/>
            <person name="Zhou Z."/>
            <person name="Hsiao Y.Y."/>
            <person name="Wu W.L."/>
            <person name="Chen Y.Y."/>
            <person name="Lin Y.F."/>
            <person name="Hsu J.L."/>
            <person name="Li C.Y."/>
            <person name="Wang Z.W."/>
            <person name="Zhao X."/>
            <person name="Zhong W.Y."/>
            <person name="Ma X.K."/>
            <person name="Ma L."/>
            <person name="Huang J."/>
            <person name="Chen G.Z."/>
            <person name="Huang M.Z."/>
            <person name="Huang L."/>
            <person name="Peng D.H."/>
            <person name="Luo Y.B."/>
            <person name="Zou S.Q."/>
            <person name="Chen S.P."/>
            <person name="Lan S."/>
            <person name="Tsai W.C."/>
            <person name="Van de Peer Y."/>
            <person name="Liu Z.J."/>
        </authorList>
    </citation>
    <scope>NUCLEOTIDE SEQUENCE [LARGE SCALE GENOMIC DNA]</scope>
    <source>
        <strain evidence="5">Lor287</strain>
    </source>
</reference>